<comment type="caution">
    <text evidence="2">The sequence shown here is derived from an EMBL/GenBank/DDBJ whole genome shotgun (WGS) entry which is preliminary data.</text>
</comment>
<dbReference type="CDD" id="cd00761">
    <property type="entry name" value="Glyco_tranf_GTA_type"/>
    <property type="match status" value="1"/>
</dbReference>
<evidence type="ECO:0000313" key="3">
    <source>
        <dbReference type="Proteomes" id="UP000607281"/>
    </source>
</evidence>
<feature type="domain" description="Glycosyltransferase 2-like" evidence="1">
    <location>
        <begin position="5"/>
        <end position="166"/>
    </location>
</feature>
<name>A0ABR8CQA4_9NOST</name>
<evidence type="ECO:0000259" key="1">
    <source>
        <dbReference type="Pfam" id="PF00535"/>
    </source>
</evidence>
<dbReference type="Pfam" id="PF00535">
    <property type="entry name" value="Glycos_transf_2"/>
    <property type="match status" value="1"/>
</dbReference>
<proteinExistence type="predicted"/>
<dbReference type="PANTHER" id="PTHR43685:SF2">
    <property type="entry name" value="GLYCOSYLTRANSFERASE 2-LIKE DOMAIN-CONTAINING PROTEIN"/>
    <property type="match status" value="1"/>
</dbReference>
<dbReference type="Proteomes" id="UP000607281">
    <property type="component" value="Unassembled WGS sequence"/>
</dbReference>
<gene>
    <name evidence="2" type="ORF">H6G18_14500</name>
</gene>
<dbReference type="InterPro" id="IPR050834">
    <property type="entry name" value="Glycosyltransf_2"/>
</dbReference>
<dbReference type="EMBL" id="JACJRF010000023">
    <property type="protein sequence ID" value="MBD2345351.1"/>
    <property type="molecule type" value="Genomic_DNA"/>
</dbReference>
<dbReference type="InterPro" id="IPR001173">
    <property type="entry name" value="Glyco_trans_2-like"/>
</dbReference>
<sequence length="320" mass="36437">MPKVSVVIPAYNSVAYLPETINSVLSQSFKDFEVLVINDGSTDATEEWFTQNVKDPRVKLISQENQGLSGARNTGIQYAQGDYIALLDADDLWEPTKLEKQVLCLEANPEVGLVYTWTALIDQYSKPTGRIVAHHAEGNVWQTLLEVNVVASGSNPLIRRDCFDNVGLFDINLSSNEDRDMWLRIASKYLFAVIKEPLVLYRQHQGNMSKDFSVMLKNCRIVIERAFASAPTEILHLRNRSYGSLNLYLAWKAIDSRNYQQAIHFRQQAIAHLPQLVFSRNYIRLSIAISLIRLFGFQFYKNCINLSHFISGSMLRKVAK</sequence>
<keyword evidence="3" id="KW-1185">Reference proteome</keyword>
<dbReference type="SUPFAM" id="SSF53448">
    <property type="entry name" value="Nucleotide-diphospho-sugar transferases"/>
    <property type="match status" value="1"/>
</dbReference>
<accession>A0ABR8CQA4</accession>
<dbReference type="PANTHER" id="PTHR43685">
    <property type="entry name" value="GLYCOSYLTRANSFERASE"/>
    <property type="match status" value="1"/>
</dbReference>
<organism evidence="2 3">
    <name type="scientific">Anabaena subtropica FACHB-260</name>
    <dbReference type="NCBI Taxonomy" id="2692884"/>
    <lineage>
        <taxon>Bacteria</taxon>
        <taxon>Bacillati</taxon>
        <taxon>Cyanobacteriota</taxon>
        <taxon>Cyanophyceae</taxon>
        <taxon>Nostocales</taxon>
        <taxon>Nostocaceae</taxon>
        <taxon>Anabaena</taxon>
    </lineage>
</organism>
<dbReference type="Gene3D" id="3.90.550.10">
    <property type="entry name" value="Spore Coat Polysaccharide Biosynthesis Protein SpsA, Chain A"/>
    <property type="match status" value="1"/>
</dbReference>
<dbReference type="InterPro" id="IPR029044">
    <property type="entry name" value="Nucleotide-diphossugar_trans"/>
</dbReference>
<reference evidence="2 3" key="1">
    <citation type="journal article" date="2020" name="ISME J.">
        <title>Comparative genomics reveals insights into cyanobacterial evolution and habitat adaptation.</title>
        <authorList>
            <person name="Chen M.Y."/>
            <person name="Teng W.K."/>
            <person name="Zhao L."/>
            <person name="Hu C.X."/>
            <person name="Zhou Y.K."/>
            <person name="Han B.P."/>
            <person name="Song L.R."/>
            <person name="Shu W.S."/>
        </authorList>
    </citation>
    <scope>NUCLEOTIDE SEQUENCE [LARGE SCALE GENOMIC DNA]</scope>
    <source>
        <strain evidence="2 3">FACHB-260</strain>
    </source>
</reference>
<dbReference type="RefSeq" id="WP_190407793.1">
    <property type="nucleotide sequence ID" value="NZ_JACJRF010000023.1"/>
</dbReference>
<protein>
    <submittedName>
        <fullName evidence="2">Glycosyltransferase family 2 protein</fullName>
    </submittedName>
</protein>
<evidence type="ECO:0000313" key="2">
    <source>
        <dbReference type="EMBL" id="MBD2345351.1"/>
    </source>
</evidence>